<evidence type="ECO:0000256" key="1">
    <source>
        <dbReference type="ARBA" id="ARBA00004496"/>
    </source>
</evidence>
<dbReference type="GO" id="GO:0005634">
    <property type="term" value="C:nucleus"/>
    <property type="evidence" value="ECO:0007669"/>
    <property type="project" value="TreeGrafter"/>
</dbReference>
<feature type="compositionally biased region" description="Basic and acidic residues" evidence="3">
    <location>
        <begin position="222"/>
        <end position="232"/>
    </location>
</feature>
<dbReference type="PROSITE" id="PS50033">
    <property type="entry name" value="UBX"/>
    <property type="match status" value="1"/>
</dbReference>
<dbReference type="Proteomes" id="UP000673691">
    <property type="component" value="Unassembled WGS sequence"/>
</dbReference>
<dbReference type="AlphaFoldDB" id="A0A8H8DJ68"/>
<feature type="compositionally biased region" description="Basic and acidic residues" evidence="3">
    <location>
        <begin position="131"/>
        <end position="146"/>
    </location>
</feature>
<dbReference type="PANTHER" id="PTHR46340:SF1">
    <property type="entry name" value="UBX DOMAIN-CONTAINING PROTEIN 1"/>
    <property type="match status" value="1"/>
</dbReference>
<dbReference type="Gene3D" id="3.10.20.90">
    <property type="entry name" value="Phosphatidylinositol 3-kinase Catalytic Subunit, Chain A, domain 1"/>
    <property type="match status" value="1"/>
</dbReference>
<proteinExistence type="predicted"/>
<gene>
    <name evidence="5" type="ORF">BJ554DRAFT_7350</name>
</gene>
<dbReference type="OrthoDB" id="10254930at2759"/>
<evidence type="ECO:0000259" key="4">
    <source>
        <dbReference type="PROSITE" id="PS50033"/>
    </source>
</evidence>
<keyword evidence="2" id="KW-0963">Cytoplasm</keyword>
<organism evidence="5 6">
    <name type="scientific">Olpidium bornovanus</name>
    <dbReference type="NCBI Taxonomy" id="278681"/>
    <lineage>
        <taxon>Eukaryota</taxon>
        <taxon>Fungi</taxon>
        <taxon>Fungi incertae sedis</taxon>
        <taxon>Olpidiomycota</taxon>
        <taxon>Olpidiomycotina</taxon>
        <taxon>Olpidiomycetes</taxon>
        <taxon>Olpidiales</taxon>
        <taxon>Olpidiaceae</taxon>
        <taxon>Olpidium</taxon>
    </lineage>
</organism>
<feature type="region of interest" description="Disordered" evidence="3">
    <location>
        <begin position="131"/>
        <end position="155"/>
    </location>
</feature>
<dbReference type="InterPro" id="IPR029071">
    <property type="entry name" value="Ubiquitin-like_domsf"/>
</dbReference>
<dbReference type="GO" id="GO:0005737">
    <property type="term" value="C:cytoplasm"/>
    <property type="evidence" value="ECO:0007669"/>
    <property type="project" value="UniProtKB-SubCell"/>
</dbReference>
<evidence type="ECO:0000313" key="5">
    <source>
        <dbReference type="EMBL" id="KAG5460584.1"/>
    </source>
</evidence>
<dbReference type="GO" id="GO:0032435">
    <property type="term" value="P:negative regulation of proteasomal ubiquitin-dependent protein catabolic process"/>
    <property type="evidence" value="ECO:0007669"/>
    <property type="project" value="TreeGrafter"/>
</dbReference>
<accession>A0A8H8DJ68</accession>
<dbReference type="PANTHER" id="PTHR46340">
    <property type="entry name" value="UBX DOMAIN-CONTAINING PROTEIN 1"/>
    <property type="match status" value="1"/>
</dbReference>
<feature type="domain" description="UBX" evidence="4">
    <location>
        <begin position="251"/>
        <end position="278"/>
    </location>
</feature>
<sequence length="316" mass="34380">MDWLINHPDDEDDGGPASQGGSSSGQALSGSASESNTSGDDPGGSAQPEGGEINDGEQAAQSIKCDDCGRFFRDRTSFQWSASRPGAAERHATITLHVNFSESRSAIKPMSDEEKKAKLAELKAKLAEKRAARATEDAASSKDAERLRRKAGQDLTEIKQQMEEKEMAKLMEQKRRDKVEEAKARAAIKAQIEQDKADRAARKSEESCPMFLPTACSQRNADSARKADEDKRAKQLADEIRCAEKTAAAAKAYTDARLQIRKPDGSTITGSFKADDPLSARDVFPAFAFPSFAALQESPRGPRLAKNIAGAQKWFR</sequence>
<feature type="compositionally biased region" description="Low complexity" evidence="3">
    <location>
        <begin position="15"/>
        <end position="35"/>
    </location>
</feature>
<evidence type="ECO:0000256" key="3">
    <source>
        <dbReference type="SAM" id="MobiDB-lite"/>
    </source>
</evidence>
<evidence type="ECO:0000313" key="6">
    <source>
        <dbReference type="Proteomes" id="UP000673691"/>
    </source>
</evidence>
<evidence type="ECO:0000256" key="2">
    <source>
        <dbReference type="ARBA" id="ARBA00022490"/>
    </source>
</evidence>
<dbReference type="GO" id="GO:0036435">
    <property type="term" value="F:K48-linked polyubiquitin modification-dependent protein binding"/>
    <property type="evidence" value="ECO:0007669"/>
    <property type="project" value="TreeGrafter"/>
</dbReference>
<feature type="region of interest" description="Disordered" evidence="3">
    <location>
        <begin position="1"/>
        <end position="61"/>
    </location>
</feature>
<dbReference type="GO" id="GO:0031397">
    <property type="term" value="P:negative regulation of protein ubiquitination"/>
    <property type="evidence" value="ECO:0007669"/>
    <property type="project" value="TreeGrafter"/>
</dbReference>
<dbReference type="InterPro" id="IPR001012">
    <property type="entry name" value="UBX_dom"/>
</dbReference>
<comment type="caution">
    <text evidence="5">The sequence shown here is derived from an EMBL/GenBank/DDBJ whole genome shotgun (WGS) entry which is preliminary data.</text>
</comment>
<comment type="subcellular location">
    <subcellularLocation>
        <location evidence="1">Cytoplasm</location>
    </subcellularLocation>
</comment>
<dbReference type="GO" id="GO:1903094">
    <property type="term" value="P:negative regulation of protein K48-linked deubiquitination"/>
    <property type="evidence" value="ECO:0007669"/>
    <property type="project" value="TreeGrafter"/>
</dbReference>
<dbReference type="EMBL" id="JAEFCI010005004">
    <property type="protein sequence ID" value="KAG5460584.1"/>
    <property type="molecule type" value="Genomic_DNA"/>
</dbReference>
<keyword evidence="6" id="KW-1185">Reference proteome</keyword>
<protein>
    <recommendedName>
        <fullName evidence="4">UBX domain-containing protein</fullName>
    </recommendedName>
</protein>
<feature type="compositionally biased region" description="Basic and acidic residues" evidence="3">
    <location>
        <begin position="192"/>
        <end position="206"/>
    </location>
</feature>
<dbReference type="SUPFAM" id="SSF54236">
    <property type="entry name" value="Ubiquitin-like"/>
    <property type="match status" value="1"/>
</dbReference>
<reference evidence="5 6" key="1">
    <citation type="journal article" name="Sci. Rep.">
        <title>Genome-scale phylogenetic analyses confirm Olpidium as the closest living zoosporic fungus to the non-flagellated, terrestrial fungi.</title>
        <authorList>
            <person name="Chang Y."/>
            <person name="Rochon D."/>
            <person name="Sekimoto S."/>
            <person name="Wang Y."/>
            <person name="Chovatia M."/>
            <person name="Sandor L."/>
            <person name="Salamov A."/>
            <person name="Grigoriev I.V."/>
            <person name="Stajich J.E."/>
            <person name="Spatafora J.W."/>
        </authorList>
    </citation>
    <scope>NUCLEOTIDE SEQUENCE [LARGE SCALE GENOMIC DNA]</scope>
    <source>
        <strain evidence="5">S191</strain>
    </source>
</reference>
<name>A0A8H8DJ68_9FUNG</name>
<feature type="region of interest" description="Disordered" evidence="3">
    <location>
        <begin position="189"/>
        <end position="232"/>
    </location>
</feature>